<dbReference type="Proteomes" id="UP000239322">
    <property type="component" value="Unassembled WGS sequence"/>
</dbReference>
<organism evidence="2 3">
    <name type="scientific">Streptomyces solincola</name>
    <dbReference type="NCBI Taxonomy" id="2100817"/>
    <lineage>
        <taxon>Bacteria</taxon>
        <taxon>Bacillati</taxon>
        <taxon>Actinomycetota</taxon>
        <taxon>Actinomycetes</taxon>
        <taxon>Kitasatosporales</taxon>
        <taxon>Streptomycetaceae</taxon>
        <taxon>Streptomyces</taxon>
    </lineage>
</organism>
<dbReference type="InterPro" id="IPR005212">
    <property type="entry name" value="EvaA-like"/>
</dbReference>
<dbReference type="Gene3D" id="3.90.79.40">
    <property type="entry name" value="EvaA sugar 2,3-dehydratase subunit"/>
    <property type="match status" value="2"/>
</dbReference>
<dbReference type="InterPro" id="IPR038153">
    <property type="entry name" value="EvaA-like_sf"/>
</dbReference>
<dbReference type="OrthoDB" id="9814961at2"/>
<evidence type="ECO:0000259" key="1">
    <source>
        <dbReference type="Pfam" id="PF03559"/>
    </source>
</evidence>
<reference evidence="2 3" key="1">
    <citation type="submission" date="2018-03" db="EMBL/GenBank/DDBJ databases">
        <title>Novel Streptomyces sp. from soil.</title>
        <authorList>
            <person name="Tan G.Y.A."/>
            <person name="Lee Z.Y."/>
        </authorList>
    </citation>
    <scope>NUCLEOTIDE SEQUENCE [LARGE SCALE GENOMIC DNA]</scope>
    <source>
        <strain evidence="2 3">ST5x</strain>
    </source>
</reference>
<feature type="domain" description="dTDP-4-dehydro-6-deoxy-alpha-D-glucopyranose 2,3-dehydratase" evidence="1">
    <location>
        <begin position="243"/>
        <end position="445"/>
    </location>
</feature>
<accession>A0A2S9Q1F4</accession>
<proteinExistence type="predicted"/>
<dbReference type="Pfam" id="PF03559">
    <property type="entry name" value="Hexose_dehydrat"/>
    <property type="match status" value="2"/>
</dbReference>
<dbReference type="GO" id="GO:0016829">
    <property type="term" value="F:lyase activity"/>
    <property type="evidence" value="ECO:0007669"/>
    <property type="project" value="InterPro"/>
</dbReference>
<keyword evidence="3" id="KW-1185">Reference proteome</keyword>
<evidence type="ECO:0000313" key="3">
    <source>
        <dbReference type="Proteomes" id="UP000239322"/>
    </source>
</evidence>
<feature type="domain" description="dTDP-4-dehydro-6-deoxy-alpha-D-glucopyranose 2,3-dehydratase" evidence="1">
    <location>
        <begin position="6"/>
        <end position="208"/>
    </location>
</feature>
<dbReference type="EMBL" id="PVLV01000053">
    <property type="protein sequence ID" value="PRH80486.1"/>
    <property type="molecule type" value="Genomic_DNA"/>
</dbReference>
<dbReference type="AlphaFoldDB" id="A0A2S9Q1F4"/>
<name>A0A2S9Q1F4_9ACTN</name>
<evidence type="ECO:0000313" key="2">
    <source>
        <dbReference type="EMBL" id="PRH80486.1"/>
    </source>
</evidence>
<sequence length="453" mass="50334">MFSAIADFHVWYRNRCQAQQFRATKIPLEELDGWAADPDSGNLVHRSGRFFAVEGLDVSRSGREVAAWQQPIIVQPEQGVLGILVKEFDGVPHCLLQLKMEPGNVNGFQLSPTVQATRSNFTGVHGGKRVPYLDYFTAPRGGRTLSDVLQSEQASWFLAKRNRNMIVQVEDDVPVLDDFCWLDHAQISELLREPNLVNMDTRTVLAGLASRRHHGAGAPAGDGFAAALARSWSPGGRALHSTVELLSWFTEAKGRCTLTRRGIPLSKVDGWSWAGGEITHDRGQHFAVIGVDVEASSREVSAWQQPMFEPASQGVVAFLSRRIDGVPHLLVQARIETGALDGVEMAPTVQCQPDNYRLLPDGRRPLFLDEVLGAPPGRVRFDSVHSEEGGRFYHAQNRYLLVEAADDFPLDVPENYAWVTPHQLAGFVRYGSHLNVEARSLLTFLGFHKEDDR</sequence>
<dbReference type="RefSeq" id="WP_105867433.1">
    <property type="nucleotide sequence ID" value="NZ_PVLV01000053.1"/>
</dbReference>
<protein>
    <submittedName>
        <fullName evidence="2">NDP-hexose 2,3-dehydratase</fullName>
    </submittedName>
</protein>
<comment type="caution">
    <text evidence="2">The sequence shown here is derived from an EMBL/GenBank/DDBJ whole genome shotgun (WGS) entry which is preliminary data.</text>
</comment>
<gene>
    <name evidence="2" type="ORF">C6N75_03985</name>
</gene>